<protein>
    <submittedName>
        <fullName evidence="5">Splicing factor</fullName>
    </submittedName>
</protein>
<dbReference type="PANTHER" id="PTHR15481:SF0">
    <property type="entry name" value="LD23870P-RELATED"/>
    <property type="match status" value="1"/>
</dbReference>
<evidence type="ECO:0000313" key="6">
    <source>
        <dbReference type="Proteomes" id="UP001211907"/>
    </source>
</evidence>
<dbReference type="GO" id="GO:0005737">
    <property type="term" value="C:cytoplasm"/>
    <property type="evidence" value="ECO:0007669"/>
    <property type="project" value="TreeGrafter"/>
</dbReference>
<reference evidence="5" key="1">
    <citation type="submission" date="2020-05" db="EMBL/GenBank/DDBJ databases">
        <title>Phylogenomic resolution of chytrid fungi.</title>
        <authorList>
            <person name="Stajich J.E."/>
            <person name="Amses K."/>
            <person name="Simmons R."/>
            <person name="Seto K."/>
            <person name="Myers J."/>
            <person name="Bonds A."/>
            <person name="Quandt C.A."/>
            <person name="Barry K."/>
            <person name="Liu P."/>
            <person name="Grigoriev I."/>
            <person name="Longcore J.E."/>
            <person name="James T.Y."/>
        </authorList>
    </citation>
    <scope>NUCLEOTIDE SEQUENCE</scope>
    <source>
        <strain evidence="5">JEL0513</strain>
    </source>
</reference>
<feature type="region of interest" description="Disordered" evidence="3">
    <location>
        <begin position="110"/>
        <end position="131"/>
    </location>
</feature>
<feature type="compositionally biased region" description="Basic and acidic residues" evidence="3">
    <location>
        <begin position="1010"/>
        <end position="1021"/>
    </location>
</feature>
<feature type="domain" description="RRM" evidence="4">
    <location>
        <begin position="730"/>
        <end position="806"/>
    </location>
</feature>
<evidence type="ECO:0000256" key="2">
    <source>
        <dbReference type="PROSITE-ProRule" id="PRU00176"/>
    </source>
</evidence>
<dbReference type="InterPro" id="IPR035979">
    <property type="entry name" value="RBD_domain_sf"/>
</dbReference>
<organism evidence="5 6">
    <name type="scientific">Physocladia obscura</name>
    <dbReference type="NCBI Taxonomy" id="109957"/>
    <lineage>
        <taxon>Eukaryota</taxon>
        <taxon>Fungi</taxon>
        <taxon>Fungi incertae sedis</taxon>
        <taxon>Chytridiomycota</taxon>
        <taxon>Chytridiomycota incertae sedis</taxon>
        <taxon>Chytridiomycetes</taxon>
        <taxon>Chytridiales</taxon>
        <taxon>Chytriomycetaceae</taxon>
        <taxon>Physocladia</taxon>
    </lineage>
</organism>
<comment type="caution">
    <text evidence="5">The sequence shown here is derived from an EMBL/GenBank/DDBJ whole genome shotgun (WGS) entry which is preliminary data.</text>
</comment>
<dbReference type="SMART" id="SM00360">
    <property type="entry name" value="RRM"/>
    <property type="match status" value="3"/>
</dbReference>
<feature type="compositionally biased region" description="Basic and acidic residues" evidence="3">
    <location>
        <begin position="120"/>
        <end position="131"/>
    </location>
</feature>
<dbReference type="Proteomes" id="UP001211907">
    <property type="component" value="Unassembled WGS sequence"/>
</dbReference>
<feature type="compositionally biased region" description="Acidic residues" evidence="3">
    <location>
        <begin position="110"/>
        <end position="119"/>
    </location>
</feature>
<dbReference type="GO" id="GO:0005654">
    <property type="term" value="C:nucleoplasm"/>
    <property type="evidence" value="ECO:0007669"/>
    <property type="project" value="TreeGrafter"/>
</dbReference>
<dbReference type="SMART" id="SM00386">
    <property type="entry name" value="HAT"/>
    <property type="match status" value="2"/>
</dbReference>
<feature type="region of interest" description="Disordered" evidence="3">
    <location>
        <begin position="990"/>
        <end position="1021"/>
    </location>
</feature>
<dbReference type="PANTHER" id="PTHR15481">
    <property type="entry name" value="RIBONUCLEIC ACID BINDING PROTEIN S1"/>
    <property type="match status" value="1"/>
</dbReference>
<dbReference type="InterPro" id="IPR003107">
    <property type="entry name" value="HAT"/>
</dbReference>
<dbReference type="PROSITE" id="PS50102">
    <property type="entry name" value="RRM"/>
    <property type="match status" value="2"/>
</dbReference>
<gene>
    <name evidence="5" type="primary">PRP24</name>
    <name evidence="5" type="ORF">HK100_004619</name>
</gene>
<name>A0AAD5TC59_9FUNG</name>
<keyword evidence="1 2" id="KW-0694">RNA-binding</keyword>
<accession>A0AAD5TC59</accession>
<proteinExistence type="predicted"/>
<evidence type="ECO:0000313" key="5">
    <source>
        <dbReference type="EMBL" id="KAJ3133164.1"/>
    </source>
</evidence>
<feature type="domain" description="RRM" evidence="4">
    <location>
        <begin position="817"/>
        <end position="893"/>
    </location>
</feature>
<dbReference type="Gene3D" id="3.30.70.330">
    <property type="match status" value="2"/>
</dbReference>
<dbReference type="GO" id="GO:0003723">
    <property type="term" value="F:RNA binding"/>
    <property type="evidence" value="ECO:0007669"/>
    <property type="project" value="UniProtKB-UniRule"/>
</dbReference>
<keyword evidence="6" id="KW-1185">Reference proteome</keyword>
<sequence>MHADLRSARASLHSIFPLTEDLWIDWLDDEIVEFNRVFISVSSDYSKDSDEANLEILEHGSKILDLFESSTQDYLSLQYYYLPLFFKPAIKIWTKYVNFVKEAVFPIEDEETDDDDNDDEGKKTNQDEPKPTKISWLPVEMARDIFQNANRNTSLHFLESHKVWNVWRDFEILQLERIKKSKPNAATLAGAVNFVREIFLARLSIPHSAATFSSYSPFETANDNLSYESRLKHASSIRAKTTNEYNKRETCERKLATSGYTLHSFIEQLQLWEKKKSGIDYAQILWERCVSIHCLDESVWEKYLLFCMTRMKIESTVKNVVNRAKLFGDSEENLDEIFQRACTFITEMKSPAQFAILMKNRIGLVRRLVVEEPSASNTEKLRTAHKQGIQIFQSVFDSESIAEDFSLEQEYIHDEIHLFNDVVKARAIYDKLLLANPFSAALYIQIAAFERNHGRDLSRAAWILTQAVSKVKDDESRESVWTAIVGLARETGTVANITGNDGDEVGFYDVLAQSRAVEWAANAARIRKLGKKAHQLQQQQQQQNEQYWVWQQSQQETGEKKRMISANFVEGEPAGKKSKVFHSETVNDMDLDVNGVYNTKVVEKKVSGNVKREFFVIEDSNAGNIVRLVNVKPDTDVSFFKSLFGTKIPPVDYFLKNNEDGTTDGFIEFSKTEDAINAVLRDTIKVYGENVVIQRCIPAKKKWDDFDQIDTIMASIADEKNQDEEELRKRKIYVSNLDCTADKPLLRSVFGKYGKLKEIRLVQRNTNAFAYIEFEISRSAEKSLEMDGRTLEGFPGRKMSVAISDKSKTKKRVADPKELIVTNFTRATTKEDLEQLFGQHGAVKEVRLLLDKLGLPRGVGFVEFTEEASAKSALQLNGTILDGKILAVAPSDPNVRGGAQTGNNSGGVFSKYKEKRGYPAQISRGVGNDGRRSRIIGKDESSILRTEKTTSPAKIVAAIPLVPRKTARQTKIVALPVPSTVKTVAPSLGFPGLKGAETKNEGESSGGRKTQNDFRKMLLKK</sequence>
<dbReference type="GO" id="GO:0061574">
    <property type="term" value="C:ASAP complex"/>
    <property type="evidence" value="ECO:0007669"/>
    <property type="project" value="TreeGrafter"/>
</dbReference>
<dbReference type="GO" id="GO:0000398">
    <property type="term" value="P:mRNA splicing, via spliceosome"/>
    <property type="evidence" value="ECO:0007669"/>
    <property type="project" value="TreeGrafter"/>
</dbReference>
<dbReference type="InterPro" id="IPR000504">
    <property type="entry name" value="RRM_dom"/>
</dbReference>
<evidence type="ECO:0000256" key="1">
    <source>
        <dbReference type="ARBA" id="ARBA00022884"/>
    </source>
</evidence>
<evidence type="ECO:0000256" key="3">
    <source>
        <dbReference type="SAM" id="MobiDB-lite"/>
    </source>
</evidence>
<dbReference type="InterPro" id="IPR012677">
    <property type="entry name" value="Nucleotide-bd_a/b_plait_sf"/>
</dbReference>
<evidence type="ECO:0000259" key="4">
    <source>
        <dbReference type="PROSITE" id="PS50102"/>
    </source>
</evidence>
<dbReference type="AlphaFoldDB" id="A0AAD5TC59"/>
<dbReference type="Pfam" id="PF00076">
    <property type="entry name" value="RRM_1"/>
    <property type="match status" value="2"/>
</dbReference>
<dbReference type="SUPFAM" id="SSF54928">
    <property type="entry name" value="RNA-binding domain, RBD"/>
    <property type="match status" value="3"/>
</dbReference>
<dbReference type="InterPro" id="IPR011990">
    <property type="entry name" value="TPR-like_helical_dom_sf"/>
</dbReference>
<dbReference type="Gene3D" id="1.25.40.10">
    <property type="entry name" value="Tetratricopeptide repeat domain"/>
    <property type="match status" value="2"/>
</dbReference>
<dbReference type="SUPFAM" id="SSF48452">
    <property type="entry name" value="TPR-like"/>
    <property type="match status" value="1"/>
</dbReference>
<dbReference type="EMBL" id="JADGJH010000225">
    <property type="protein sequence ID" value="KAJ3133164.1"/>
    <property type="molecule type" value="Genomic_DNA"/>
</dbReference>